<keyword evidence="4 6" id="KW-1133">Transmembrane helix</keyword>
<evidence type="ECO:0000256" key="1">
    <source>
        <dbReference type="ARBA" id="ARBA00004651"/>
    </source>
</evidence>
<dbReference type="eggNOG" id="COG0398">
    <property type="taxonomic scope" value="Bacteria"/>
</dbReference>
<comment type="caution">
    <text evidence="8">The sequence shown here is derived from an EMBL/GenBank/DDBJ whole genome shotgun (WGS) entry which is preliminary data.</text>
</comment>
<comment type="similarity">
    <text evidence="6">Belongs to the TVP38/TMEM64 family.</text>
</comment>
<reference evidence="8 9" key="1">
    <citation type="submission" date="2013-08" db="EMBL/GenBank/DDBJ databases">
        <title>Genome of Pontibacillus chungwhensis.</title>
        <authorList>
            <person name="Wang Q."/>
            <person name="Wang G."/>
        </authorList>
    </citation>
    <scope>NUCLEOTIDE SEQUENCE [LARGE SCALE GENOMIC DNA]</scope>
    <source>
        <strain evidence="8 9">BH030062</strain>
    </source>
</reference>
<evidence type="ECO:0000256" key="6">
    <source>
        <dbReference type="RuleBase" id="RU366058"/>
    </source>
</evidence>
<dbReference type="Pfam" id="PF09335">
    <property type="entry name" value="VTT_dom"/>
    <property type="match status" value="1"/>
</dbReference>
<feature type="transmembrane region" description="Helical" evidence="6">
    <location>
        <begin position="81"/>
        <end position="102"/>
    </location>
</feature>
<keyword evidence="3 6" id="KW-0812">Transmembrane</keyword>
<feature type="transmembrane region" description="Helical" evidence="6">
    <location>
        <begin position="7"/>
        <end position="24"/>
    </location>
</feature>
<organism evidence="8 9">
    <name type="scientific">Pontibacillus chungwhensis BH030062</name>
    <dbReference type="NCBI Taxonomy" id="1385513"/>
    <lineage>
        <taxon>Bacteria</taxon>
        <taxon>Bacillati</taxon>
        <taxon>Bacillota</taxon>
        <taxon>Bacilli</taxon>
        <taxon>Bacillales</taxon>
        <taxon>Bacillaceae</taxon>
        <taxon>Pontibacillus</taxon>
    </lineage>
</organism>
<dbReference type="GO" id="GO:0005886">
    <property type="term" value="C:plasma membrane"/>
    <property type="evidence" value="ECO:0007669"/>
    <property type="project" value="UniProtKB-SubCell"/>
</dbReference>
<feature type="transmembrane region" description="Helical" evidence="6">
    <location>
        <begin position="158"/>
        <end position="176"/>
    </location>
</feature>
<feature type="transmembrane region" description="Helical" evidence="6">
    <location>
        <begin position="44"/>
        <end position="74"/>
    </location>
</feature>
<proteinExistence type="inferred from homology"/>
<dbReference type="InterPro" id="IPR032816">
    <property type="entry name" value="VTT_dom"/>
</dbReference>
<evidence type="ECO:0000259" key="7">
    <source>
        <dbReference type="Pfam" id="PF09335"/>
    </source>
</evidence>
<feature type="domain" description="VTT" evidence="7">
    <location>
        <begin position="62"/>
        <end position="178"/>
    </location>
</feature>
<protein>
    <recommendedName>
        <fullName evidence="6">TVP38/TMEM64 family membrane protein</fullName>
    </recommendedName>
</protein>
<feature type="transmembrane region" description="Helical" evidence="6">
    <location>
        <begin position="188"/>
        <end position="205"/>
    </location>
</feature>
<dbReference type="PANTHER" id="PTHR12677:SF59">
    <property type="entry name" value="GOLGI APPARATUS MEMBRANE PROTEIN TVP38-RELATED"/>
    <property type="match status" value="1"/>
</dbReference>
<accession>A0A0A2UUC5</accession>
<comment type="subcellular location">
    <subcellularLocation>
        <location evidence="1 6">Cell membrane</location>
        <topology evidence="1 6">Multi-pass membrane protein</topology>
    </subcellularLocation>
</comment>
<dbReference type="STRING" id="1385513.N780_06925"/>
<sequence>MTQLKKWMKPAIVLILFGIAAYIVRFEFNLGKDEISAYVKSFGWWSPFIFFLIYALGPIVFFPTSILSLVAGFVYGVWPGFLYILLGATGAAATGYVMGRFFGDSLVKVQNFSWSEQLFAKIDQNGFLYVLILRLTPIVGFDLLSYVSGITRVKFRSFILASMIGMFPGTLLYSYLGASLGTGNIKQIMLAVSLLLALMAITFLFRKRIKRWLGFTG</sequence>
<dbReference type="AlphaFoldDB" id="A0A0A2UUC5"/>
<evidence type="ECO:0000256" key="5">
    <source>
        <dbReference type="ARBA" id="ARBA00023136"/>
    </source>
</evidence>
<keyword evidence="2 6" id="KW-1003">Cell membrane</keyword>
<evidence type="ECO:0000256" key="4">
    <source>
        <dbReference type="ARBA" id="ARBA00022989"/>
    </source>
</evidence>
<dbReference type="EMBL" id="AVBG01000016">
    <property type="protein sequence ID" value="KGP90116.1"/>
    <property type="molecule type" value="Genomic_DNA"/>
</dbReference>
<dbReference type="OrthoDB" id="9812980at2"/>
<dbReference type="PANTHER" id="PTHR12677">
    <property type="entry name" value="GOLGI APPARATUS MEMBRANE PROTEIN TVP38-RELATED"/>
    <property type="match status" value="1"/>
</dbReference>
<keyword evidence="9" id="KW-1185">Reference proteome</keyword>
<evidence type="ECO:0000313" key="8">
    <source>
        <dbReference type="EMBL" id="KGP90116.1"/>
    </source>
</evidence>
<dbReference type="InterPro" id="IPR015414">
    <property type="entry name" value="TMEM64"/>
</dbReference>
<gene>
    <name evidence="8" type="ORF">N780_06925</name>
</gene>
<feature type="transmembrane region" description="Helical" evidence="6">
    <location>
        <begin position="126"/>
        <end position="146"/>
    </location>
</feature>
<name>A0A0A2UUC5_9BACI</name>
<dbReference type="RefSeq" id="WP_036786692.1">
    <property type="nucleotide sequence ID" value="NZ_AVBG01000016.1"/>
</dbReference>
<keyword evidence="5 6" id="KW-0472">Membrane</keyword>
<evidence type="ECO:0000313" key="9">
    <source>
        <dbReference type="Proteomes" id="UP000030153"/>
    </source>
</evidence>
<evidence type="ECO:0000256" key="2">
    <source>
        <dbReference type="ARBA" id="ARBA00022475"/>
    </source>
</evidence>
<evidence type="ECO:0000256" key="3">
    <source>
        <dbReference type="ARBA" id="ARBA00022692"/>
    </source>
</evidence>
<dbReference type="Proteomes" id="UP000030153">
    <property type="component" value="Unassembled WGS sequence"/>
</dbReference>